<evidence type="ECO:0000256" key="1">
    <source>
        <dbReference type="SAM" id="MobiDB-lite"/>
    </source>
</evidence>
<protein>
    <submittedName>
        <fullName evidence="2">Uncharacterized protein</fullName>
    </submittedName>
</protein>
<feature type="region of interest" description="Disordered" evidence="1">
    <location>
        <begin position="1"/>
        <end position="54"/>
    </location>
</feature>
<dbReference type="AlphaFoldDB" id="A0A8S9NT34"/>
<gene>
    <name evidence="2" type="ORF">F2Q69_00005546</name>
</gene>
<dbReference type="EMBL" id="QGKX02001521">
    <property type="protein sequence ID" value="KAF3506916.1"/>
    <property type="molecule type" value="Genomic_DNA"/>
</dbReference>
<dbReference type="Proteomes" id="UP000712600">
    <property type="component" value="Unassembled WGS sequence"/>
</dbReference>
<accession>A0A8S9NT34</accession>
<name>A0A8S9NT34_BRACR</name>
<proteinExistence type="predicted"/>
<comment type="caution">
    <text evidence="2">The sequence shown here is derived from an EMBL/GenBank/DDBJ whole genome shotgun (WGS) entry which is preliminary data.</text>
</comment>
<reference evidence="2" key="1">
    <citation type="submission" date="2019-12" db="EMBL/GenBank/DDBJ databases">
        <title>Genome sequencing and annotation of Brassica cretica.</title>
        <authorList>
            <person name="Studholme D.J."/>
            <person name="Sarris P."/>
        </authorList>
    </citation>
    <scope>NUCLEOTIDE SEQUENCE</scope>
    <source>
        <strain evidence="2">PFS-109/04</strain>
        <tissue evidence="2">Leaf</tissue>
    </source>
</reference>
<evidence type="ECO:0000313" key="2">
    <source>
        <dbReference type="EMBL" id="KAF3506916.1"/>
    </source>
</evidence>
<feature type="compositionally biased region" description="Basic and acidic residues" evidence="1">
    <location>
        <begin position="1"/>
        <end position="19"/>
    </location>
</feature>
<sequence>MRASRRLERDTCGDLDRQCATRRSASTRPTPPHQAAVPNHRNPRFAGAHNPFKPPPKPTIFFTFLKPYTGTPHVMAGQSSGKADAVGTEDETQTDTFSLRTTVSGDDTHAHAPAVCRRSTFSLFSPFSLDLFCDYDYDVSM</sequence>
<evidence type="ECO:0000313" key="3">
    <source>
        <dbReference type="Proteomes" id="UP000712600"/>
    </source>
</evidence>
<organism evidence="2 3">
    <name type="scientific">Brassica cretica</name>
    <name type="common">Mustard</name>
    <dbReference type="NCBI Taxonomy" id="69181"/>
    <lineage>
        <taxon>Eukaryota</taxon>
        <taxon>Viridiplantae</taxon>
        <taxon>Streptophyta</taxon>
        <taxon>Embryophyta</taxon>
        <taxon>Tracheophyta</taxon>
        <taxon>Spermatophyta</taxon>
        <taxon>Magnoliopsida</taxon>
        <taxon>eudicotyledons</taxon>
        <taxon>Gunneridae</taxon>
        <taxon>Pentapetalae</taxon>
        <taxon>rosids</taxon>
        <taxon>malvids</taxon>
        <taxon>Brassicales</taxon>
        <taxon>Brassicaceae</taxon>
        <taxon>Brassiceae</taxon>
        <taxon>Brassica</taxon>
    </lineage>
</organism>
<feature type="region of interest" description="Disordered" evidence="1">
    <location>
        <begin position="75"/>
        <end position="95"/>
    </location>
</feature>